<feature type="compositionally biased region" description="Polar residues" evidence="1">
    <location>
        <begin position="108"/>
        <end position="121"/>
    </location>
</feature>
<gene>
    <name evidence="3" type="ORF">NCTC10801_01940</name>
    <name evidence="4" type="ORF">NCTC10801_02019</name>
</gene>
<evidence type="ECO:0000313" key="4">
    <source>
        <dbReference type="EMBL" id="SUT93708.1"/>
    </source>
</evidence>
<dbReference type="Pfam" id="PF04492">
    <property type="entry name" value="Phage_rep_O"/>
    <property type="match status" value="1"/>
</dbReference>
<dbReference type="OrthoDB" id="7510727at2"/>
<evidence type="ECO:0000256" key="1">
    <source>
        <dbReference type="SAM" id="MobiDB-lite"/>
    </source>
</evidence>
<organism evidence="3 5">
    <name type="scientific">[Actinobacillus] rossii</name>
    <dbReference type="NCBI Taxonomy" id="123820"/>
    <lineage>
        <taxon>Bacteria</taxon>
        <taxon>Pseudomonadati</taxon>
        <taxon>Pseudomonadota</taxon>
        <taxon>Gammaproteobacteria</taxon>
        <taxon>Pasteurellales</taxon>
        <taxon>Pasteurellaceae</taxon>
    </lineage>
</organism>
<protein>
    <submittedName>
        <fullName evidence="3">Phage replication protein O, N-terminal domain</fullName>
    </submittedName>
</protein>
<keyword evidence="5" id="KW-1185">Reference proteome</keyword>
<dbReference type="EMBL" id="UFRQ01000003">
    <property type="protein sequence ID" value="SUT93708.1"/>
    <property type="molecule type" value="Genomic_DNA"/>
</dbReference>
<reference evidence="3 5" key="1">
    <citation type="submission" date="2018-06" db="EMBL/GenBank/DDBJ databases">
        <authorList>
            <consortium name="Pathogen Informatics"/>
            <person name="Doyle S."/>
        </authorList>
    </citation>
    <scope>NUCLEOTIDE SEQUENCE [LARGE SCALE GENOMIC DNA]</scope>
    <source>
        <strain evidence="3 5">NCTC10801</strain>
    </source>
</reference>
<dbReference type="Proteomes" id="UP000254649">
    <property type="component" value="Unassembled WGS sequence"/>
</dbReference>
<proteinExistence type="predicted"/>
<evidence type="ECO:0000313" key="5">
    <source>
        <dbReference type="Proteomes" id="UP000254649"/>
    </source>
</evidence>
<dbReference type="GO" id="GO:0006260">
    <property type="term" value="P:DNA replication"/>
    <property type="evidence" value="ECO:0007669"/>
    <property type="project" value="InterPro"/>
</dbReference>
<evidence type="ECO:0000313" key="3">
    <source>
        <dbReference type="EMBL" id="SUT93436.1"/>
    </source>
</evidence>
<feature type="domain" description="Bacteriophage lambda Replication protein O N-terminal" evidence="2">
    <location>
        <begin position="7"/>
        <end position="87"/>
    </location>
</feature>
<sequence length="271" mass="31352">MINQEVNGFIFPNSIIDELLSELSHSELKCYLVVLRKTKGWNKEEDYISVSQFMKVTGLSNRSVIDACESLVERGILERRTGERNTNIYSIKTYKPVTSEKTSLVKNFPTTSEKSSPVTSEKTSHTKNTIKNNIQNKNLTDFSSSEKISDGGKKTKFVFSDDDMKAAVWIGEQVKKLSPNIKTPNFENWANQIRLLRERDCRTHKDICELFQWANQDTFWRTNILSPAKLREKWDQLEIKRQSSALHQRKETFAEKNARDWSSPEKMAGVF</sequence>
<feature type="region of interest" description="Disordered" evidence="1">
    <location>
        <begin position="108"/>
        <end position="131"/>
    </location>
</feature>
<accession>A0A380TYB8</accession>
<dbReference type="EMBL" id="UFRQ01000003">
    <property type="protein sequence ID" value="SUT93436.1"/>
    <property type="molecule type" value="Genomic_DNA"/>
</dbReference>
<evidence type="ECO:0000259" key="2">
    <source>
        <dbReference type="Pfam" id="PF04492"/>
    </source>
</evidence>
<dbReference type="AlphaFoldDB" id="A0A380TYB8"/>
<dbReference type="InterPro" id="IPR036388">
    <property type="entry name" value="WH-like_DNA-bd_sf"/>
</dbReference>
<dbReference type="InterPro" id="IPR006497">
    <property type="entry name" value="Phage_lambda_VrpO_N"/>
</dbReference>
<name>A0A380TYB8_9PAST</name>
<dbReference type="Gene3D" id="1.10.10.10">
    <property type="entry name" value="Winged helix-like DNA-binding domain superfamily/Winged helix DNA-binding domain"/>
    <property type="match status" value="1"/>
</dbReference>